<protein>
    <submittedName>
        <fullName evidence="5">Tyrosine-type recombinase/integrase</fullName>
    </submittedName>
</protein>
<evidence type="ECO:0000313" key="5">
    <source>
        <dbReference type="EMBL" id="MDA3615925.1"/>
    </source>
</evidence>
<dbReference type="Pfam" id="PF13102">
    <property type="entry name" value="Phage_int_SAM_5"/>
    <property type="match status" value="1"/>
</dbReference>
<proteinExistence type="inferred from homology"/>
<organism evidence="5 6">
    <name type="scientific">Polluticaenibacter yanchengensis</name>
    <dbReference type="NCBI Taxonomy" id="3014562"/>
    <lineage>
        <taxon>Bacteria</taxon>
        <taxon>Pseudomonadati</taxon>
        <taxon>Bacteroidota</taxon>
        <taxon>Chitinophagia</taxon>
        <taxon>Chitinophagales</taxon>
        <taxon>Chitinophagaceae</taxon>
        <taxon>Polluticaenibacter</taxon>
    </lineage>
</organism>
<dbReference type="Proteomes" id="UP001210231">
    <property type="component" value="Unassembled WGS sequence"/>
</dbReference>
<dbReference type="PROSITE" id="PS51898">
    <property type="entry name" value="TYR_RECOMBINASE"/>
    <property type="match status" value="1"/>
</dbReference>
<sequence length="445" mass="52057">MLLPIKPICPASKARKDGTSIIFLQYCKSEDDKTLLNTEIGIPPRYWNKKLKRVTDDLPSSYGDFEKINLEVHRMYRIAEDIIKFAISNKHSDTVQFVKNTFSPNYDTTKLEVEKLKLPEKEVNLDFFYQFDEYLKSKIGTVTDGTMDVFKNLKSILLKFQEYRKKNIGFDQIDLNFYEEYVHYLKFEHIHFRRKKPIKGLKLNSVGKNVKQLIIFLKNRRAKRIISELDLTGFKIAEEEADAIYLTPEEINKILLLDLTQTPGLKKNRDIFVFGCLTGLRYSDFSKLKSEDVRDGMLFKKQGKSKHRVVIPLRDEANYIFEHIFNRNIPETSNAEFNLYIKEIGKLAGLTQTIKHSYIKGNKEIVVTKPKYAWITSHTCRRSFCTNEFLAGTPVELIMKISGHKSLKDFYKYIKITPEQAGLRIKEIWQKRGEINKALDVFQTE</sequence>
<reference evidence="5 6" key="1">
    <citation type="submission" date="2022-12" db="EMBL/GenBank/DDBJ databases">
        <title>Chitinophagaceae gen. sp. nov., a new member of the family Chitinophagaceae, isolated from soil in a chemical factory.</title>
        <authorList>
            <person name="Ke Z."/>
        </authorList>
    </citation>
    <scope>NUCLEOTIDE SEQUENCE [LARGE SCALE GENOMIC DNA]</scope>
    <source>
        <strain evidence="5 6">LY-5</strain>
    </source>
</reference>
<comment type="caution">
    <text evidence="5">The sequence shown here is derived from an EMBL/GenBank/DDBJ whole genome shotgun (WGS) entry which is preliminary data.</text>
</comment>
<evidence type="ECO:0000259" key="4">
    <source>
        <dbReference type="PROSITE" id="PS51898"/>
    </source>
</evidence>
<dbReference type="InterPro" id="IPR002104">
    <property type="entry name" value="Integrase_catalytic"/>
</dbReference>
<dbReference type="PANTHER" id="PTHR30349:SF64">
    <property type="entry name" value="PROPHAGE INTEGRASE INTD-RELATED"/>
    <property type="match status" value="1"/>
</dbReference>
<dbReference type="InterPro" id="IPR011010">
    <property type="entry name" value="DNA_brk_join_enz"/>
</dbReference>
<keyword evidence="6" id="KW-1185">Reference proteome</keyword>
<dbReference type="InterPro" id="IPR050090">
    <property type="entry name" value="Tyrosine_recombinase_XerCD"/>
</dbReference>
<evidence type="ECO:0000256" key="1">
    <source>
        <dbReference type="ARBA" id="ARBA00008857"/>
    </source>
</evidence>
<comment type="similarity">
    <text evidence="1">Belongs to the 'phage' integrase family.</text>
</comment>
<dbReference type="InterPro" id="IPR013762">
    <property type="entry name" value="Integrase-like_cat_sf"/>
</dbReference>
<accession>A0ABT4UMA3</accession>
<dbReference type="Gene3D" id="1.10.443.10">
    <property type="entry name" value="Intergrase catalytic core"/>
    <property type="match status" value="1"/>
</dbReference>
<evidence type="ECO:0000313" key="6">
    <source>
        <dbReference type="Proteomes" id="UP001210231"/>
    </source>
</evidence>
<keyword evidence="3" id="KW-0233">DNA recombination</keyword>
<dbReference type="PANTHER" id="PTHR30349">
    <property type="entry name" value="PHAGE INTEGRASE-RELATED"/>
    <property type="match status" value="1"/>
</dbReference>
<evidence type="ECO:0000256" key="2">
    <source>
        <dbReference type="ARBA" id="ARBA00023125"/>
    </source>
</evidence>
<feature type="domain" description="Tyr recombinase" evidence="4">
    <location>
        <begin position="241"/>
        <end position="430"/>
    </location>
</feature>
<evidence type="ECO:0000256" key="3">
    <source>
        <dbReference type="ARBA" id="ARBA00023172"/>
    </source>
</evidence>
<dbReference type="Pfam" id="PF00589">
    <property type="entry name" value="Phage_integrase"/>
    <property type="match status" value="1"/>
</dbReference>
<gene>
    <name evidence="5" type="ORF">O3P16_14015</name>
</gene>
<dbReference type="RefSeq" id="WP_407032253.1">
    <property type="nucleotide sequence ID" value="NZ_JAQGEF010000019.1"/>
</dbReference>
<keyword evidence="2" id="KW-0238">DNA-binding</keyword>
<dbReference type="InterPro" id="IPR025269">
    <property type="entry name" value="SAM-like_dom"/>
</dbReference>
<dbReference type="SUPFAM" id="SSF56349">
    <property type="entry name" value="DNA breaking-rejoining enzymes"/>
    <property type="match status" value="1"/>
</dbReference>
<name>A0ABT4UMA3_9BACT</name>
<dbReference type="EMBL" id="JAQGEF010000019">
    <property type="protein sequence ID" value="MDA3615925.1"/>
    <property type="molecule type" value="Genomic_DNA"/>
</dbReference>
<dbReference type="InterPro" id="IPR010998">
    <property type="entry name" value="Integrase_recombinase_N"/>
</dbReference>
<dbReference type="Gene3D" id="1.10.150.130">
    <property type="match status" value="1"/>
</dbReference>